<evidence type="ECO:0000313" key="2">
    <source>
        <dbReference type="Proteomes" id="UP000284706"/>
    </source>
</evidence>
<proteinExistence type="predicted"/>
<protein>
    <submittedName>
        <fullName evidence="1">Uncharacterized protein</fullName>
    </submittedName>
</protein>
<name>A0A409YMH5_9AGAR</name>
<dbReference type="AlphaFoldDB" id="A0A409YMH5"/>
<dbReference type="Proteomes" id="UP000284706">
    <property type="component" value="Unassembled WGS sequence"/>
</dbReference>
<dbReference type="EMBL" id="NHYE01000655">
    <property type="protein sequence ID" value="PPR04218.1"/>
    <property type="molecule type" value="Genomic_DNA"/>
</dbReference>
<accession>A0A409YMH5</accession>
<gene>
    <name evidence="1" type="ORF">CVT26_004039</name>
</gene>
<sequence length="112" mass="12604">MPSEPEAKLKKSVKALNGLGWRFTNEFFEQFYNNEDIAAQSLGSCEDSSYAPEAILQLSWWMGQQNHYADLRISISALDLAYDTPDLDLQKHQDLSLSSFLASASIMCCMLC</sequence>
<reference evidence="1 2" key="1">
    <citation type="journal article" date="2018" name="Evol. Lett.">
        <title>Horizontal gene cluster transfer increased hallucinogenic mushroom diversity.</title>
        <authorList>
            <person name="Reynolds H.T."/>
            <person name="Vijayakumar V."/>
            <person name="Gluck-Thaler E."/>
            <person name="Korotkin H.B."/>
            <person name="Matheny P.B."/>
            <person name="Slot J.C."/>
        </authorList>
    </citation>
    <scope>NUCLEOTIDE SEQUENCE [LARGE SCALE GENOMIC DNA]</scope>
    <source>
        <strain evidence="1 2">SRW20</strain>
    </source>
</reference>
<evidence type="ECO:0000313" key="1">
    <source>
        <dbReference type="EMBL" id="PPR04218.1"/>
    </source>
</evidence>
<organism evidence="1 2">
    <name type="scientific">Gymnopilus dilepis</name>
    <dbReference type="NCBI Taxonomy" id="231916"/>
    <lineage>
        <taxon>Eukaryota</taxon>
        <taxon>Fungi</taxon>
        <taxon>Dikarya</taxon>
        <taxon>Basidiomycota</taxon>
        <taxon>Agaricomycotina</taxon>
        <taxon>Agaricomycetes</taxon>
        <taxon>Agaricomycetidae</taxon>
        <taxon>Agaricales</taxon>
        <taxon>Agaricineae</taxon>
        <taxon>Hymenogastraceae</taxon>
        <taxon>Gymnopilus</taxon>
    </lineage>
</organism>
<comment type="caution">
    <text evidence="1">The sequence shown here is derived from an EMBL/GenBank/DDBJ whole genome shotgun (WGS) entry which is preliminary data.</text>
</comment>
<dbReference type="InParanoid" id="A0A409YMH5"/>
<keyword evidence="2" id="KW-1185">Reference proteome</keyword>